<reference evidence="1 2" key="1">
    <citation type="submission" date="2018-11" db="EMBL/GenBank/DDBJ databases">
        <title>Trebonia kvetii gen.nov., sp.nov., a novel acidophilic actinobacterium, and proposal of the new actinobacterial family Treboniaceae fam. nov.</title>
        <authorList>
            <person name="Rapoport D."/>
            <person name="Sagova-Mareckova M."/>
            <person name="Sedlacek I."/>
            <person name="Provaznik J."/>
            <person name="Kralova S."/>
            <person name="Pavlinic D."/>
            <person name="Benes V."/>
            <person name="Kopecky J."/>
        </authorList>
    </citation>
    <scope>NUCLEOTIDE SEQUENCE [LARGE SCALE GENOMIC DNA]</scope>
    <source>
        <strain evidence="1 2">15Tr583</strain>
    </source>
</reference>
<sequence>METLDGNALAGLLEEIFGEDMTGVIITCRACQASAAIAETVVYPRLPGAVARCRSCTAILIAITQVRGIYCVDTLGFDTRQPA</sequence>
<dbReference type="RefSeq" id="WP_145854619.1">
    <property type="nucleotide sequence ID" value="NZ_RPFW01000003.1"/>
</dbReference>
<gene>
    <name evidence="1" type="ORF">EAS64_19555</name>
</gene>
<accession>A0A6P2BZK3</accession>
<keyword evidence="2" id="KW-1185">Reference proteome</keyword>
<evidence type="ECO:0000313" key="1">
    <source>
        <dbReference type="EMBL" id="TVZ04552.1"/>
    </source>
</evidence>
<name>A0A6P2BZK3_9ACTN</name>
<proteinExistence type="predicted"/>
<dbReference type="Proteomes" id="UP000460272">
    <property type="component" value="Unassembled WGS sequence"/>
</dbReference>
<dbReference type="EMBL" id="RPFW01000003">
    <property type="protein sequence ID" value="TVZ04552.1"/>
    <property type="molecule type" value="Genomic_DNA"/>
</dbReference>
<protein>
    <submittedName>
        <fullName evidence="1">Uncharacterized protein</fullName>
    </submittedName>
</protein>
<comment type="caution">
    <text evidence="1">The sequence shown here is derived from an EMBL/GenBank/DDBJ whole genome shotgun (WGS) entry which is preliminary data.</text>
</comment>
<evidence type="ECO:0000313" key="2">
    <source>
        <dbReference type="Proteomes" id="UP000460272"/>
    </source>
</evidence>
<dbReference type="OrthoDB" id="165401at2"/>
<dbReference type="InterPro" id="IPR045423">
    <property type="entry name" value="DUF6510"/>
</dbReference>
<dbReference type="Pfam" id="PF20120">
    <property type="entry name" value="DUF6510"/>
    <property type="match status" value="1"/>
</dbReference>
<organism evidence="1 2">
    <name type="scientific">Trebonia kvetii</name>
    <dbReference type="NCBI Taxonomy" id="2480626"/>
    <lineage>
        <taxon>Bacteria</taxon>
        <taxon>Bacillati</taxon>
        <taxon>Actinomycetota</taxon>
        <taxon>Actinomycetes</taxon>
        <taxon>Streptosporangiales</taxon>
        <taxon>Treboniaceae</taxon>
        <taxon>Trebonia</taxon>
    </lineage>
</organism>
<dbReference type="AlphaFoldDB" id="A0A6P2BZK3"/>